<feature type="compositionally biased region" description="Basic and acidic residues" evidence="14">
    <location>
        <begin position="135"/>
        <end position="144"/>
    </location>
</feature>
<dbReference type="Gene3D" id="2.170.270.10">
    <property type="entry name" value="SET domain"/>
    <property type="match status" value="1"/>
</dbReference>
<dbReference type="InterPro" id="IPR001214">
    <property type="entry name" value="SET_dom"/>
</dbReference>
<comment type="subcellular location">
    <subcellularLocation>
        <location evidence="1">Nucleus</location>
    </subcellularLocation>
</comment>
<evidence type="ECO:0000256" key="3">
    <source>
        <dbReference type="ARBA" id="ARBA00022603"/>
    </source>
</evidence>
<dbReference type="AlphaFoldDB" id="A0A6A4VGU6"/>
<dbReference type="GO" id="GO:0032259">
    <property type="term" value="P:methylation"/>
    <property type="evidence" value="ECO:0007669"/>
    <property type="project" value="UniProtKB-KW"/>
</dbReference>
<dbReference type="GO" id="GO:0003723">
    <property type="term" value="F:RNA binding"/>
    <property type="evidence" value="ECO:0007669"/>
    <property type="project" value="UniProtKB-KW"/>
</dbReference>
<gene>
    <name evidence="17" type="primary">Set1_0</name>
    <name evidence="17" type="ORF">FJT64_012987</name>
</gene>
<dbReference type="SMART" id="SM00508">
    <property type="entry name" value="PostSET"/>
    <property type="match status" value="1"/>
</dbReference>
<proteinExistence type="predicted"/>
<reference evidence="17 18" key="1">
    <citation type="submission" date="2019-07" db="EMBL/GenBank/DDBJ databases">
        <title>Draft genome assembly of a fouling barnacle, Amphibalanus amphitrite (Darwin, 1854): The first reference genome for Thecostraca.</title>
        <authorList>
            <person name="Kim W."/>
        </authorList>
    </citation>
    <scope>NUCLEOTIDE SEQUENCE [LARGE SCALE GENOMIC DNA]</scope>
    <source>
        <strain evidence="17">SNU_AA5</strain>
        <tissue evidence="17">Soma without cirri and trophi</tissue>
    </source>
</reference>
<evidence type="ECO:0000256" key="9">
    <source>
        <dbReference type="ARBA" id="ARBA00023163"/>
    </source>
</evidence>
<comment type="catalytic activity">
    <reaction evidence="12">
        <text>N(6)-methyl-L-lysyl(4)-[histone H3] + S-adenosyl-L-methionine = N(6),N(6)-dimethyl-L-lysyl(4)-[histone H3] + S-adenosyl-L-homocysteine + H(+)</text>
        <dbReference type="Rhea" id="RHEA:60268"/>
        <dbReference type="Rhea" id="RHEA-COMP:15540"/>
        <dbReference type="Rhea" id="RHEA-COMP:15543"/>
        <dbReference type="ChEBI" id="CHEBI:15378"/>
        <dbReference type="ChEBI" id="CHEBI:57856"/>
        <dbReference type="ChEBI" id="CHEBI:59789"/>
        <dbReference type="ChEBI" id="CHEBI:61929"/>
        <dbReference type="ChEBI" id="CHEBI:61976"/>
    </reaction>
</comment>
<comment type="caution">
    <text evidence="17">The sequence shown here is derived from an EMBL/GenBank/DDBJ whole genome shotgun (WGS) entry which is preliminary data.</text>
</comment>
<keyword evidence="6" id="KW-0156">Chromatin regulator</keyword>
<evidence type="ECO:0000256" key="12">
    <source>
        <dbReference type="ARBA" id="ARBA00047583"/>
    </source>
</evidence>
<comment type="catalytic activity">
    <reaction evidence="13">
        <text>N(6),N(6)-dimethyl-L-lysyl(4)-[histone H3] + S-adenosyl-L-methionine = N(6),N(6),N(6)-trimethyl-L-lysyl(4)-[histone H3] + S-adenosyl-L-homocysteine + H(+)</text>
        <dbReference type="Rhea" id="RHEA:60272"/>
        <dbReference type="Rhea" id="RHEA-COMP:15537"/>
        <dbReference type="Rhea" id="RHEA-COMP:15540"/>
        <dbReference type="ChEBI" id="CHEBI:15378"/>
        <dbReference type="ChEBI" id="CHEBI:57856"/>
        <dbReference type="ChEBI" id="CHEBI:59789"/>
        <dbReference type="ChEBI" id="CHEBI:61961"/>
        <dbReference type="ChEBI" id="CHEBI:61976"/>
    </reaction>
</comment>
<name>A0A6A4VGU6_AMPAM</name>
<evidence type="ECO:0000256" key="4">
    <source>
        <dbReference type="ARBA" id="ARBA00022679"/>
    </source>
</evidence>
<keyword evidence="3 17" id="KW-0489">Methyltransferase</keyword>
<feature type="region of interest" description="Disordered" evidence="14">
    <location>
        <begin position="218"/>
        <end position="245"/>
    </location>
</feature>
<feature type="domain" description="Post-SET" evidence="16">
    <location>
        <begin position="540"/>
        <end position="556"/>
    </location>
</feature>
<dbReference type="SMART" id="SM00317">
    <property type="entry name" value="SET"/>
    <property type="match status" value="1"/>
</dbReference>
<feature type="compositionally biased region" description="Basic and acidic residues" evidence="14">
    <location>
        <begin position="112"/>
        <end position="124"/>
    </location>
</feature>
<evidence type="ECO:0000256" key="14">
    <source>
        <dbReference type="SAM" id="MobiDB-lite"/>
    </source>
</evidence>
<evidence type="ECO:0000256" key="2">
    <source>
        <dbReference type="ARBA" id="ARBA00012182"/>
    </source>
</evidence>
<evidence type="ECO:0000256" key="1">
    <source>
        <dbReference type="ARBA" id="ARBA00004123"/>
    </source>
</evidence>
<dbReference type="EMBL" id="VIIS01002087">
    <property type="protein sequence ID" value="KAF0288681.1"/>
    <property type="molecule type" value="Genomic_DNA"/>
</dbReference>
<evidence type="ECO:0000256" key="11">
    <source>
        <dbReference type="ARBA" id="ARBA00047571"/>
    </source>
</evidence>
<dbReference type="SUPFAM" id="SSF82199">
    <property type="entry name" value="SET domain"/>
    <property type="match status" value="1"/>
</dbReference>
<keyword evidence="10" id="KW-0539">Nucleus</keyword>
<dbReference type="InterPro" id="IPR044570">
    <property type="entry name" value="Set1-like"/>
</dbReference>
<feature type="compositionally biased region" description="Low complexity" evidence="14">
    <location>
        <begin position="218"/>
        <end position="233"/>
    </location>
</feature>
<dbReference type="GO" id="GO:0048188">
    <property type="term" value="C:Set1C/COMPASS complex"/>
    <property type="evidence" value="ECO:0007669"/>
    <property type="project" value="InterPro"/>
</dbReference>
<dbReference type="PROSITE" id="PS50868">
    <property type="entry name" value="POST_SET"/>
    <property type="match status" value="1"/>
</dbReference>
<evidence type="ECO:0000313" key="17">
    <source>
        <dbReference type="EMBL" id="KAF0288681.1"/>
    </source>
</evidence>
<evidence type="ECO:0000259" key="16">
    <source>
        <dbReference type="PROSITE" id="PS50868"/>
    </source>
</evidence>
<organism evidence="17 18">
    <name type="scientific">Amphibalanus amphitrite</name>
    <name type="common">Striped barnacle</name>
    <name type="synonym">Balanus amphitrite</name>
    <dbReference type="NCBI Taxonomy" id="1232801"/>
    <lineage>
        <taxon>Eukaryota</taxon>
        <taxon>Metazoa</taxon>
        <taxon>Ecdysozoa</taxon>
        <taxon>Arthropoda</taxon>
        <taxon>Crustacea</taxon>
        <taxon>Multicrustacea</taxon>
        <taxon>Cirripedia</taxon>
        <taxon>Thoracica</taxon>
        <taxon>Thoracicalcarea</taxon>
        <taxon>Balanomorpha</taxon>
        <taxon>Balanoidea</taxon>
        <taxon>Balanidae</taxon>
        <taxon>Amphibalaninae</taxon>
        <taxon>Amphibalanus</taxon>
    </lineage>
</organism>
<dbReference type="PROSITE" id="PS50280">
    <property type="entry name" value="SET"/>
    <property type="match status" value="1"/>
</dbReference>
<dbReference type="CDD" id="cd19169">
    <property type="entry name" value="SET_SETD1"/>
    <property type="match status" value="1"/>
</dbReference>
<dbReference type="Pfam" id="PF00856">
    <property type="entry name" value="SET"/>
    <property type="match status" value="1"/>
</dbReference>
<accession>A0A6A4VGU6</accession>
<dbReference type="GO" id="GO:0140999">
    <property type="term" value="F:histone H3K4 trimethyltransferase activity"/>
    <property type="evidence" value="ECO:0007669"/>
    <property type="project" value="UniProtKB-EC"/>
</dbReference>
<dbReference type="Pfam" id="PF11764">
    <property type="entry name" value="N-SET"/>
    <property type="match status" value="1"/>
</dbReference>
<dbReference type="InterPro" id="IPR037841">
    <property type="entry name" value="SET_SETD1A/B"/>
</dbReference>
<dbReference type="PANTHER" id="PTHR45814">
    <property type="entry name" value="HISTONE-LYSINE N-METHYLTRANSFERASE SETD1"/>
    <property type="match status" value="1"/>
</dbReference>
<dbReference type="InterPro" id="IPR046341">
    <property type="entry name" value="SET_dom_sf"/>
</dbReference>
<keyword evidence="9" id="KW-0804">Transcription</keyword>
<keyword evidence="5" id="KW-0949">S-adenosyl-L-methionine</keyword>
<evidence type="ECO:0000313" key="18">
    <source>
        <dbReference type="Proteomes" id="UP000440578"/>
    </source>
</evidence>
<dbReference type="Proteomes" id="UP000440578">
    <property type="component" value="Unassembled WGS sequence"/>
</dbReference>
<comment type="catalytic activity">
    <reaction evidence="11">
        <text>L-lysyl(4)-[histone H3] + 3 S-adenosyl-L-methionine = N(6),N(6),N(6)-trimethyl-L-lysyl(4)-[histone H3] + 3 S-adenosyl-L-homocysteine + 3 H(+)</text>
        <dbReference type="Rhea" id="RHEA:60260"/>
        <dbReference type="Rhea" id="RHEA-COMP:15537"/>
        <dbReference type="Rhea" id="RHEA-COMP:15547"/>
        <dbReference type="ChEBI" id="CHEBI:15378"/>
        <dbReference type="ChEBI" id="CHEBI:29969"/>
        <dbReference type="ChEBI" id="CHEBI:57856"/>
        <dbReference type="ChEBI" id="CHEBI:59789"/>
        <dbReference type="ChEBI" id="CHEBI:61961"/>
        <dbReference type="EC" id="2.1.1.354"/>
    </reaction>
</comment>
<evidence type="ECO:0000259" key="15">
    <source>
        <dbReference type="PROSITE" id="PS50280"/>
    </source>
</evidence>
<dbReference type="FunFam" id="2.170.270.10:FF:000010">
    <property type="entry name" value="Histone-lysine N-methyltransferase"/>
    <property type="match status" value="1"/>
</dbReference>
<evidence type="ECO:0000256" key="8">
    <source>
        <dbReference type="ARBA" id="ARBA00023015"/>
    </source>
</evidence>
<evidence type="ECO:0000256" key="6">
    <source>
        <dbReference type="ARBA" id="ARBA00022853"/>
    </source>
</evidence>
<protein>
    <recommendedName>
        <fullName evidence="2">[histone H3]-lysine(4) N-trimethyltransferase</fullName>
        <ecNumber evidence="2">2.1.1.354</ecNumber>
    </recommendedName>
</protein>
<dbReference type="SMART" id="SM01291">
    <property type="entry name" value="N-SET"/>
    <property type="match status" value="1"/>
</dbReference>
<keyword evidence="8" id="KW-0805">Transcription regulation</keyword>
<evidence type="ECO:0000256" key="10">
    <source>
        <dbReference type="ARBA" id="ARBA00023242"/>
    </source>
</evidence>
<evidence type="ECO:0000256" key="5">
    <source>
        <dbReference type="ARBA" id="ARBA00022691"/>
    </source>
</evidence>
<dbReference type="EC" id="2.1.1.354" evidence="2"/>
<dbReference type="InterPro" id="IPR003616">
    <property type="entry name" value="Post-SET_dom"/>
</dbReference>
<sequence length="556" mass="62187">MIENTAYKLFEKWWDEQAEQHKAQETRTGGPAVPAPKRADLMSLLESNRGSLAGSSYGLGFRMALPKMPSFRKKKTRPSPPPEDEPSQAPPDSDSEAEPETKAESESEAEPEPQRRAEPVEPRSRPRLPSTSKPETVKEKEKKRSPFAPKLSVSEDDERKRLSLESPPLPTTPGRSPAGRALLSQEEHSYCRPSAPVADTPSPEDIRAALLQDHGYTRPAAPAPAAAAAPAGRAGKRRREVAELSAGPRGFTKREVMAEMALLYEFLTRGLSAEDIDYLHRCYEGLLADDQNSYWLNDTHWVDHPATDRPEKRRKVGDLPVHRTGSARTEGFYKVSRKDKLKTRYHFGRTVLEASLAAAAAGRTDQGSTVPDQRSKAVTAASISREARNNQRRILTVLGGETESELLKLNQLKFRKKQLKFGKSAIHDWGLFALEPIAADEMVIEYVGQHVRQSVADQRELVYERQGIGSSYLFRIDRDNIIDATKCGNLARFINHSCQPNCYAKIVAVEGQKKIVIYSKEPIGVNEEITYDYKFPYEDDKITCLCGMPQCRGYLN</sequence>
<keyword evidence="4 17" id="KW-0808">Transferase</keyword>
<keyword evidence="18" id="KW-1185">Reference proteome</keyword>
<dbReference type="PANTHER" id="PTHR45814:SF2">
    <property type="entry name" value="HISTONE-LYSINE N-METHYLTRANSFERASE SETD1"/>
    <property type="match status" value="1"/>
</dbReference>
<evidence type="ECO:0000256" key="13">
    <source>
        <dbReference type="ARBA" id="ARBA00049129"/>
    </source>
</evidence>
<keyword evidence="7" id="KW-0694">RNA-binding</keyword>
<dbReference type="InterPro" id="IPR024657">
    <property type="entry name" value="COMPASS_Set1_N-SET"/>
</dbReference>
<feature type="region of interest" description="Disordered" evidence="14">
    <location>
        <begin position="50"/>
        <end position="179"/>
    </location>
</feature>
<feature type="domain" description="SET" evidence="15">
    <location>
        <begin position="417"/>
        <end position="534"/>
    </location>
</feature>
<dbReference type="OrthoDB" id="308383at2759"/>
<evidence type="ECO:0000256" key="7">
    <source>
        <dbReference type="ARBA" id="ARBA00022884"/>
    </source>
</evidence>